<feature type="binding site" evidence="18">
    <location>
        <position position="237"/>
    </location>
    <ligand>
        <name>Mg(2+)</name>
        <dbReference type="ChEBI" id="CHEBI:18420"/>
    </ligand>
</feature>
<dbReference type="InterPro" id="IPR029044">
    <property type="entry name" value="Nucleotide-diphossugar_trans"/>
</dbReference>
<evidence type="ECO:0000313" key="21">
    <source>
        <dbReference type="Proteomes" id="UP000282483"/>
    </source>
</evidence>
<feature type="domain" description="MobA-like NTP transferase" evidence="19">
    <location>
        <begin position="16"/>
        <end position="143"/>
    </location>
</feature>
<comment type="pathway">
    <text evidence="18">Bacterial outer membrane biogenesis; LPS lipid A biosynthesis.</text>
</comment>
<dbReference type="KEGG" id="rvi:RVIR1_00430"/>
<dbReference type="InterPro" id="IPR005882">
    <property type="entry name" value="Bifunctional_GlmU"/>
</dbReference>
<dbReference type="SUPFAM" id="SSF51161">
    <property type="entry name" value="Trimeric LpxA-like enzymes"/>
    <property type="match status" value="1"/>
</dbReference>
<dbReference type="OrthoDB" id="9775031at2"/>
<comment type="function">
    <text evidence="17 18">Catalyzes the last two sequential reactions in the de novo biosynthetic pathway for UDP-N-acetylglucosamine (UDP-GlcNAc). The C-terminal domain catalyzes the transfer of acetyl group from acetyl coenzyme A to glucosamine-1-phosphate (GlcN-1-P) to produce N-acetylglucosamine-1-phosphate (GlcNAc-1-P), which is converted into UDP-GlcNAc by the transfer of uridine 5-monophosphate (from uridine 5-triphosphate), a reaction catalyzed by the N-terminal domain.</text>
</comment>
<evidence type="ECO:0000313" key="20">
    <source>
        <dbReference type="EMBL" id="BBB14585.1"/>
    </source>
</evidence>
<keyword evidence="8 18" id="KW-0677">Repeat</keyword>
<evidence type="ECO:0000256" key="5">
    <source>
        <dbReference type="ARBA" id="ARBA00022679"/>
    </source>
</evidence>
<organism evidence="20 21">
    <name type="scientific">Candidatus Rickettsiella viridis</name>
    <dbReference type="NCBI Taxonomy" id="676208"/>
    <lineage>
        <taxon>Bacteria</taxon>
        <taxon>Pseudomonadati</taxon>
        <taxon>Pseudomonadota</taxon>
        <taxon>Gammaproteobacteria</taxon>
        <taxon>Legionellales</taxon>
        <taxon>Coxiellaceae</taxon>
        <taxon>Rickettsiella</taxon>
    </lineage>
</organism>
<keyword evidence="9 18" id="KW-0460">Magnesium</keyword>
<dbReference type="GO" id="GO:0009252">
    <property type="term" value="P:peptidoglycan biosynthetic process"/>
    <property type="evidence" value="ECO:0007669"/>
    <property type="project" value="UniProtKB-UniRule"/>
</dbReference>
<feature type="binding site" evidence="18">
    <location>
        <position position="361"/>
    </location>
    <ligand>
        <name>UDP-N-acetyl-alpha-D-glucosamine</name>
        <dbReference type="ChEBI" id="CHEBI:57705"/>
    </ligand>
</feature>
<comment type="pathway">
    <text evidence="18">Nucleotide-sugar biosynthesis; UDP-N-acetyl-alpha-D-glucosamine biosynthesis; UDP-N-acetyl-alpha-D-glucosamine from N-acetyl-alpha-D-glucosamine 1-phosphate: step 1/1.</text>
</comment>
<dbReference type="GO" id="GO:0006048">
    <property type="term" value="P:UDP-N-acetylglucosamine biosynthetic process"/>
    <property type="evidence" value="ECO:0007669"/>
    <property type="project" value="UniProtKB-UniPathway"/>
</dbReference>
<dbReference type="GO" id="GO:0000287">
    <property type="term" value="F:magnesium ion binding"/>
    <property type="evidence" value="ECO:0007669"/>
    <property type="project" value="UniProtKB-UniRule"/>
</dbReference>
<dbReference type="GO" id="GO:0008360">
    <property type="term" value="P:regulation of cell shape"/>
    <property type="evidence" value="ECO:0007669"/>
    <property type="project" value="UniProtKB-KW"/>
</dbReference>
<dbReference type="Pfam" id="PF00132">
    <property type="entry name" value="Hexapep"/>
    <property type="match status" value="1"/>
</dbReference>
<dbReference type="Pfam" id="PF14602">
    <property type="entry name" value="Hexapep_2"/>
    <property type="match status" value="1"/>
</dbReference>
<evidence type="ECO:0000256" key="12">
    <source>
        <dbReference type="ARBA" id="ARBA00023268"/>
    </source>
</evidence>
<evidence type="ECO:0000256" key="11">
    <source>
        <dbReference type="ARBA" id="ARBA00022984"/>
    </source>
</evidence>
<dbReference type="EC" id="2.7.7.23" evidence="18"/>
<dbReference type="GO" id="GO:0000902">
    <property type="term" value="P:cell morphogenesis"/>
    <property type="evidence" value="ECO:0007669"/>
    <property type="project" value="UniProtKB-UniRule"/>
</dbReference>
<comment type="similarity">
    <text evidence="3 18">In the N-terminal section; belongs to the N-acetylglucosamine-1-phosphate uridyltransferase family.</text>
</comment>
<evidence type="ECO:0000256" key="1">
    <source>
        <dbReference type="ARBA" id="ARBA00004496"/>
    </source>
</evidence>
<keyword evidence="12 18" id="KW-0511">Multifunctional enzyme</keyword>
<comment type="caution">
    <text evidence="18">Lacks conserved residue(s) required for the propagation of feature annotation.</text>
</comment>
<dbReference type="EMBL" id="AP018005">
    <property type="protein sequence ID" value="BBB14585.1"/>
    <property type="molecule type" value="Genomic_DNA"/>
</dbReference>
<comment type="subunit">
    <text evidence="18">Homotrimer.</text>
</comment>
<dbReference type="GO" id="GO:0003977">
    <property type="term" value="F:UDP-N-acetylglucosamine diphosphorylase activity"/>
    <property type="evidence" value="ECO:0007669"/>
    <property type="project" value="UniProtKB-UniRule"/>
</dbReference>
<dbReference type="CDD" id="cd03353">
    <property type="entry name" value="LbH_GlmU_C"/>
    <property type="match status" value="1"/>
</dbReference>
<feature type="binding site" evidence="18">
    <location>
        <position position="179"/>
    </location>
    <ligand>
        <name>UDP-N-acetyl-alpha-D-glucosamine</name>
        <dbReference type="ChEBI" id="CHEBI:57705"/>
    </ligand>
</feature>
<dbReference type="SUPFAM" id="SSF53448">
    <property type="entry name" value="Nucleotide-diphospho-sugar transferases"/>
    <property type="match status" value="1"/>
</dbReference>
<evidence type="ECO:0000256" key="2">
    <source>
        <dbReference type="ARBA" id="ARBA00007707"/>
    </source>
</evidence>
<dbReference type="Gene3D" id="3.90.550.10">
    <property type="entry name" value="Spore Coat Polysaccharide Biosynthesis Protein SpsA, Chain A"/>
    <property type="match status" value="1"/>
</dbReference>
<feature type="binding site" evidence="18">
    <location>
        <position position="450"/>
    </location>
    <ligand>
        <name>acetyl-CoA</name>
        <dbReference type="ChEBI" id="CHEBI:57288"/>
    </ligand>
</feature>
<dbReference type="UniPathway" id="UPA00113">
    <property type="reaction ID" value="UER00532"/>
</dbReference>
<keyword evidence="5 18" id="KW-0808">Transferase</keyword>
<keyword evidence="7 18" id="KW-0479">Metal-binding</keyword>
<dbReference type="PANTHER" id="PTHR43584:SF3">
    <property type="entry name" value="BIFUNCTIONAL PROTEIN GLMU"/>
    <property type="match status" value="1"/>
</dbReference>
<feature type="binding site" evidence="18">
    <location>
        <position position="33"/>
    </location>
    <ligand>
        <name>UDP-N-acetyl-alpha-D-glucosamine</name>
        <dbReference type="ChEBI" id="CHEBI:57705"/>
    </ligand>
</feature>
<dbReference type="InterPro" id="IPR018357">
    <property type="entry name" value="Hexapep_transf_CS"/>
</dbReference>
<evidence type="ECO:0000256" key="3">
    <source>
        <dbReference type="ARBA" id="ARBA00007947"/>
    </source>
</evidence>
<evidence type="ECO:0000256" key="7">
    <source>
        <dbReference type="ARBA" id="ARBA00022723"/>
    </source>
</evidence>
<dbReference type="GO" id="GO:0009245">
    <property type="term" value="P:lipid A biosynthetic process"/>
    <property type="evidence" value="ECO:0007669"/>
    <property type="project" value="UniProtKB-UniRule"/>
</dbReference>
<feature type="binding site" evidence="18">
    <location>
        <position position="164"/>
    </location>
    <ligand>
        <name>UDP-N-acetyl-alpha-D-glucosamine</name>
        <dbReference type="ChEBI" id="CHEBI:57705"/>
    </ligand>
</feature>
<keyword evidence="6 18" id="KW-0548">Nucleotidyltransferase</keyword>
<protein>
    <recommendedName>
        <fullName evidence="18">Bifunctional protein GlmU</fullName>
    </recommendedName>
    <domain>
        <recommendedName>
            <fullName evidence="18">UDP-N-acetylglucosamine pyrophosphorylase</fullName>
            <ecNumber evidence="18">2.7.7.23</ecNumber>
        </recommendedName>
        <alternativeName>
            <fullName evidence="18">N-acetylglucosamine-1-phosphate uridyltransferase</fullName>
        </alternativeName>
    </domain>
    <domain>
        <recommendedName>
            <fullName evidence="18">Glucosamine-1-phosphate N-acetyltransferase</fullName>
            <ecNumber evidence="18">2.3.1.157</ecNumber>
        </recommendedName>
    </domain>
</protein>
<keyword evidence="11 18" id="KW-0573">Peptidoglycan synthesis</keyword>
<feature type="binding site" evidence="18">
    <location>
        <position position="114"/>
    </location>
    <ligand>
        <name>Mg(2+)</name>
        <dbReference type="ChEBI" id="CHEBI:18420"/>
    </ligand>
</feature>
<dbReference type="InterPro" id="IPR025877">
    <property type="entry name" value="MobA-like_NTP_Trfase"/>
</dbReference>
<dbReference type="GO" id="GO:0005737">
    <property type="term" value="C:cytoplasm"/>
    <property type="evidence" value="ECO:0007669"/>
    <property type="project" value="UniProtKB-SubCell"/>
</dbReference>
<evidence type="ECO:0000256" key="8">
    <source>
        <dbReference type="ARBA" id="ARBA00022737"/>
    </source>
</evidence>
<dbReference type="Gene3D" id="2.160.10.10">
    <property type="entry name" value="Hexapeptide repeat proteins"/>
    <property type="match status" value="1"/>
</dbReference>
<feature type="active site" description="Proton acceptor" evidence="18">
    <location>
        <position position="373"/>
    </location>
</feature>
<feature type="binding site" evidence="18">
    <location>
        <position position="433"/>
    </location>
    <ligand>
        <name>acetyl-CoA</name>
        <dbReference type="ChEBI" id="CHEBI:57288"/>
    </ligand>
</feature>
<comment type="cofactor">
    <cofactor evidence="18">
        <name>Mg(2+)</name>
        <dbReference type="ChEBI" id="CHEBI:18420"/>
    </cofactor>
    <text evidence="18">Binds 1 Mg(2+) ion per subunit.</text>
</comment>
<evidence type="ECO:0000256" key="9">
    <source>
        <dbReference type="ARBA" id="ARBA00022842"/>
    </source>
</evidence>
<evidence type="ECO:0000256" key="13">
    <source>
        <dbReference type="ARBA" id="ARBA00023315"/>
    </source>
</evidence>
<dbReference type="UniPathway" id="UPA00973"/>
<dbReference type="CDD" id="cd02540">
    <property type="entry name" value="GT2_GlmU_N_bac"/>
    <property type="match status" value="1"/>
</dbReference>
<reference evidence="20 21" key="1">
    <citation type="submission" date="2017-03" db="EMBL/GenBank/DDBJ databases">
        <title>The genome sequence of Candidatus Rickettsiella viridis.</title>
        <authorList>
            <person name="Nikoh N."/>
            <person name="Tsuchida T."/>
            <person name="Yamaguchi K."/>
            <person name="Maeda T."/>
            <person name="Shigenobu S."/>
            <person name="Fukatsu T."/>
        </authorList>
    </citation>
    <scope>NUCLEOTIDE SEQUENCE [LARGE SCALE GENOMIC DNA]</scope>
    <source>
        <strain evidence="20 21">Ap-RA04</strain>
    </source>
</reference>
<keyword evidence="14 18" id="KW-0961">Cell wall biogenesis/degradation</keyword>
<comment type="similarity">
    <text evidence="2 18">In the C-terminal section; belongs to the transferase hexapeptide repeat family.</text>
</comment>
<comment type="pathway">
    <text evidence="18">Nucleotide-sugar biosynthesis; UDP-N-acetyl-alpha-D-glucosamine biosynthesis; N-acetyl-alpha-D-glucosamine 1-phosphate from alpha-D-glucosamine 6-phosphate (route II): step 2/2.</text>
</comment>
<keyword evidence="10 18" id="KW-0133">Cell shape</keyword>
<dbReference type="InterPro" id="IPR001451">
    <property type="entry name" value="Hexapep"/>
</dbReference>
<evidence type="ECO:0000256" key="17">
    <source>
        <dbReference type="ARBA" id="ARBA00049628"/>
    </source>
</evidence>
<dbReference type="InterPro" id="IPR011004">
    <property type="entry name" value="Trimer_LpxA-like_sf"/>
</dbReference>
<evidence type="ECO:0000256" key="6">
    <source>
        <dbReference type="ARBA" id="ARBA00022695"/>
    </source>
</evidence>
<feature type="binding site" evidence="18">
    <location>
        <begin position="396"/>
        <end position="397"/>
    </location>
    <ligand>
        <name>acetyl-CoA</name>
        <dbReference type="ChEBI" id="CHEBI:57288"/>
    </ligand>
</feature>
<comment type="catalytic activity">
    <reaction evidence="15 18">
        <text>alpha-D-glucosamine 1-phosphate + acetyl-CoA = N-acetyl-alpha-D-glucosamine 1-phosphate + CoA + H(+)</text>
        <dbReference type="Rhea" id="RHEA:13725"/>
        <dbReference type="ChEBI" id="CHEBI:15378"/>
        <dbReference type="ChEBI" id="CHEBI:57287"/>
        <dbReference type="ChEBI" id="CHEBI:57288"/>
        <dbReference type="ChEBI" id="CHEBI:57776"/>
        <dbReference type="ChEBI" id="CHEBI:58516"/>
        <dbReference type="EC" id="2.3.1.157"/>
    </reaction>
</comment>
<evidence type="ECO:0000259" key="19">
    <source>
        <dbReference type="Pfam" id="PF12804"/>
    </source>
</evidence>
<dbReference type="GO" id="GO:0016020">
    <property type="term" value="C:membrane"/>
    <property type="evidence" value="ECO:0007669"/>
    <property type="project" value="GOC"/>
</dbReference>
<comment type="catalytic activity">
    <reaction evidence="16 18">
        <text>N-acetyl-alpha-D-glucosamine 1-phosphate + UTP + H(+) = UDP-N-acetyl-alpha-D-glucosamine + diphosphate</text>
        <dbReference type="Rhea" id="RHEA:13509"/>
        <dbReference type="ChEBI" id="CHEBI:15378"/>
        <dbReference type="ChEBI" id="CHEBI:33019"/>
        <dbReference type="ChEBI" id="CHEBI:46398"/>
        <dbReference type="ChEBI" id="CHEBI:57705"/>
        <dbReference type="ChEBI" id="CHEBI:57776"/>
        <dbReference type="EC" id="2.7.7.23"/>
    </reaction>
</comment>
<feature type="binding site" evidence="18">
    <location>
        <position position="376"/>
    </location>
    <ligand>
        <name>UDP-N-acetyl-alpha-D-glucosamine</name>
        <dbReference type="ChEBI" id="CHEBI:57705"/>
    </ligand>
</feature>
<feature type="binding site" evidence="18">
    <location>
        <position position="149"/>
    </location>
    <ligand>
        <name>UDP-N-acetyl-alpha-D-glucosamine</name>
        <dbReference type="ChEBI" id="CHEBI:57705"/>
    </ligand>
</feature>
<evidence type="ECO:0000256" key="14">
    <source>
        <dbReference type="ARBA" id="ARBA00023316"/>
    </source>
</evidence>
<feature type="binding site" evidence="18">
    <location>
        <position position="84"/>
    </location>
    <ligand>
        <name>UDP-N-acetyl-alpha-D-glucosamine</name>
        <dbReference type="ChEBI" id="CHEBI:57705"/>
    </ligand>
</feature>
<dbReference type="HAMAP" id="MF_01631">
    <property type="entry name" value="GlmU"/>
    <property type="match status" value="1"/>
</dbReference>
<proteinExistence type="inferred from homology"/>
<evidence type="ECO:0000256" key="4">
    <source>
        <dbReference type="ARBA" id="ARBA00022490"/>
    </source>
</evidence>
<evidence type="ECO:0000256" key="10">
    <source>
        <dbReference type="ARBA" id="ARBA00022960"/>
    </source>
</evidence>
<feature type="region of interest" description="N-acetyltransferase" evidence="18">
    <location>
        <begin position="261"/>
        <end position="463"/>
    </location>
</feature>
<gene>
    <name evidence="18 20" type="primary">glmU</name>
    <name evidence="20" type="ORF">RVIR1_00430</name>
</gene>
<feature type="region of interest" description="Pyrophosphorylase" evidence="18">
    <location>
        <begin position="1"/>
        <end position="239"/>
    </location>
</feature>
<evidence type="ECO:0000256" key="15">
    <source>
        <dbReference type="ARBA" id="ARBA00048247"/>
    </source>
</evidence>
<feature type="binding site" evidence="18">
    <location>
        <position position="237"/>
    </location>
    <ligand>
        <name>UDP-N-acetyl-alpha-D-glucosamine</name>
        <dbReference type="ChEBI" id="CHEBI:57705"/>
    </ligand>
</feature>
<feature type="binding site" evidence="18">
    <location>
        <begin position="19"/>
        <end position="22"/>
    </location>
    <ligand>
        <name>UDP-N-acetyl-alpha-D-glucosamine</name>
        <dbReference type="ChEBI" id="CHEBI:57705"/>
    </ligand>
</feature>
<name>A0A2Z5UU59_9COXI</name>
<dbReference type="AlphaFoldDB" id="A0A2Z5UU59"/>
<feature type="binding site" evidence="18">
    <location>
        <position position="343"/>
    </location>
    <ligand>
        <name>UDP-N-acetyl-alpha-D-glucosamine</name>
        <dbReference type="ChEBI" id="CHEBI:57705"/>
    </ligand>
</feature>
<dbReference type="InterPro" id="IPR050065">
    <property type="entry name" value="GlmU-like"/>
</dbReference>
<evidence type="ECO:0000256" key="18">
    <source>
        <dbReference type="HAMAP-Rule" id="MF_01631"/>
    </source>
</evidence>
<keyword evidence="21" id="KW-1185">Reference proteome</keyword>
<dbReference type="PROSITE" id="PS00101">
    <property type="entry name" value="HEXAPEP_TRANSFERASES"/>
    <property type="match status" value="1"/>
</dbReference>
<accession>A0A2Z5UU59</accession>
<dbReference type="GO" id="GO:0019134">
    <property type="term" value="F:glucosamine-1-phosphate N-acetyltransferase activity"/>
    <property type="evidence" value="ECO:0007669"/>
    <property type="project" value="UniProtKB-UniRule"/>
</dbReference>
<feature type="binding site" evidence="18">
    <location>
        <position position="390"/>
    </location>
    <ligand>
        <name>acetyl-CoA</name>
        <dbReference type="ChEBI" id="CHEBI:57288"/>
    </ligand>
</feature>
<dbReference type="EC" id="2.3.1.157" evidence="18"/>
<dbReference type="NCBIfam" id="TIGR01173">
    <property type="entry name" value="glmU"/>
    <property type="match status" value="1"/>
</dbReference>
<dbReference type="RefSeq" id="WP_126322116.1">
    <property type="nucleotide sequence ID" value="NZ_AP018005.1"/>
</dbReference>
<feature type="binding site" evidence="18">
    <location>
        <position position="387"/>
    </location>
    <ligand>
        <name>UDP-N-acetyl-alpha-D-glucosamine</name>
        <dbReference type="ChEBI" id="CHEBI:57705"/>
    </ligand>
</feature>
<evidence type="ECO:0000256" key="16">
    <source>
        <dbReference type="ARBA" id="ARBA00048493"/>
    </source>
</evidence>
<sequence>MKSNKLSHPQKKFLDVIILAAGHGKRMHSNLPKVLHKLAGKPLLQYIVETVSQLNPHAIHVIYGNGGSQVPNYLADLAVTWVKQKEILGTGHAVAQAIPQIKNDENQVLILLGDTPLIHLSTLKKLIANTKPNEIGLITLTTPYPFGLGRILRNAKGEVAQIIEEKEATAVQKKIQEVNSGIFYVPVKLLKQWLPNLKKMNAQGEYYLTDIIEMAVNSKINVVTVSSDIEGETQGINDRVQLAKLERHYQKSQAEKLMLKGLTLHDPNRFDLRGKLTIGKDVVIDINVILEGENTIGANSYIGPNTTLKNVKIGAGVEIKGYCMIEDAIIEDNCIIGPFARIRPGTKLKNNVHIGNFVEIKNSQIQSETKINHLSYIGDAKIGKNVNVGAGTITCNYDGVKKYQTIIEDEVFIGSNAALIAPIRVGKKATIGAGSTLSKEVPAGKLTVSRAETRTISTWKRPK</sequence>
<dbReference type="InterPro" id="IPR038009">
    <property type="entry name" value="GlmU_C_LbH"/>
</dbReference>
<dbReference type="Proteomes" id="UP000282483">
    <property type="component" value="Chromosome"/>
</dbReference>
<feature type="binding site" evidence="18">
    <location>
        <position position="415"/>
    </location>
    <ligand>
        <name>acetyl-CoA</name>
        <dbReference type="ChEBI" id="CHEBI:57288"/>
    </ligand>
</feature>
<keyword evidence="13 18" id="KW-0012">Acyltransferase</keyword>
<comment type="subcellular location">
    <subcellularLocation>
        <location evidence="1 18">Cytoplasm</location>
    </subcellularLocation>
</comment>
<dbReference type="GO" id="GO:0071555">
    <property type="term" value="P:cell wall organization"/>
    <property type="evidence" value="ECO:0007669"/>
    <property type="project" value="UniProtKB-KW"/>
</dbReference>
<dbReference type="Pfam" id="PF12804">
    <property type="entry name" value="NTP_transf_3"/>
    <property type="match status" value="1"/>
</dbReference>
<dbReference type="PANTHER" id="PTHR43584">
    <property type="entry name" value="NUCLEOTIDYL TRANSFERASE"/>
    <property type="match status" value="1"/>
</dbReference>
<keyword evidence="4 18" id="KW-0963">Cytoplasm</keyword>
<feature type="binding site" evidence="18">
    <location>
        <begin position="89"/>
        <end position="90"/>
    </location>
    <ligand>
        <name>UDP-N-acetyl-alpha-D-glucosamine</name>
        <dbReference type="ChEBI" id="CHEBI:57705"/>
    </ligand>
</feature>
<feature type="region of interest" description="Linker" evidence="18">
    <location>
        <begin position="240"/>
        <end position="260"/>
    </location>
</feature>